<dbReference type="EMBL" id="HF935408">
    <property type="protein sequence ID" value="CCX08296.1"/>
    <property type="molecule type" value="Genomic_DNA"/>
</dbReference>
<evidence type="ECO:0000313" key="3">
    <source>
        <dbReference type="Proteomes" id="UP000018144"/>
    </source>
</evidence>
<dbReference type="AlphaFoldDB" id="U4LCS6"/>
<gene>
    <name evidence="2" type="ORF">PCON_07889</name>
</gene>
<sequence>MWISTVGFVCSPAELRWKSWGCRRIRWCRRREEYRKNAPEKQTAIPSATVETQSSGWLEEL</sequence>
<feature type="compositionally biased region" description="Polar residues" evidence="1">
    <location>
        <begin position="44"/>
        <end position="61"/>
    </location>
</feature>
<reference evidence="2 3" key="1">
    <citation type="journal article" date="2013" name="PLoS Genet.">
        <title>The genome and development-dependent transcriptomes of Pyronema confluens: a window into fungal evolution.</title>
        <authorList>
            <person name="Traeger S."/>
            <person name="Altegoer F."/>
            <person name="Freitag M."/>
            <person name="Gabaldon T."/>
            <person name="Kempken F."/>
            <person name="Kumar A."/>
            <person name="Marcet-Houben M."/>
            <person name="Poggeler S."/>
            <person name="Stajich J.E."/>
            <person name="Nowrousian M."/>
        </authorList>
    </citation>
    <scope>NUCLEOTIDE SEQUENCE [LARGE SCALE GENOMIC DNA]</scope>
    <source>
        <strain evidence="3">CBS 100304</strain>
        <tissue evidence="2">Vegetative mycelium</tissue>
    </source>
</reference>
<dbReference type="Proteomes" id="UP000018144">
    <property type="component" value="Unassembled WGS sequence"/>
</dbReference>
<organism evidence="2 3">
    <name type="scientific">Pyronema omphalodes (strain CBS 100304)</name>
    <name type="common">Pyronema confluens</name>
    <dbReference type="NCBI Taxonomy" id="1076935"/>
    <lineage>
        <taxon>Eukaryota</taxon>
        <taxon>Fungi</taxon>
        <taxon>Dikarya</taxon>
        <taxon>Ascomycota</taxon>
        <taxon>Pezizomycotina</taxon>
        <taxon>Pezizomycetes</taxon>
        <taxon>Pezizales</taxon>
        <taxon>Pyronemataceae</taxon>
        <taxon>Pyronema</taxon>
    </lineage>
</organism>
<proteinExistence type="predicted"/>
<keyword evidence="3" id="KW-1185">Reference proteome</keyword>
<evidence type="ECO:0000256" key="1">
    <source>
        <dbReference type="SAM" id="MobiDB-lite"/>
    </source>
</evidence>
<protein>
    <submittedName>
        <fullName evidence="2">Uncharacterized protein</fullName>
    </submittedName>
</protein>
<name>U4LCS6_PYROM</name>
<accession>U4LCS6</accession>
<feature type="region of interest" description="Disordered" evidence="1">
    <location>
        <begin position="37"/>
        <end position="61"/>
    </location>
</feature>
<evidence type="ECO:0000313" key="2">
    <source>
        <dbReference type="EMBL" id="CCX08296.1"/>
    </source>
</evidence>